<sequence length="467" mass="51557">MKLWVYDPENKSRALGSNGIFFQKDGGTWTFLNGNGDGSVYANWSAGSYAIDTVEPGGRASEYSRKRYAATLSSSGEFTISGLDPNSRGYFTLTITKKTATPRYVPTTACRLEDQTGNIRMAVGFPKREYRLPSEGRINALIIPVDFPDVPGQGDPEELFRVMTDESARFFYSQSDGRVQFNFQSLDTWLRAPFKSDAYRLGSWNQGDPGGYFSAVLALADPLVDYSLFDVVYVLSPKETPATSIAYGPAFPSMPGDEPMMTNEGLVRNGTISGADSWQNFPGAGWKWMTHETGHLFGLHDLYTVSKPGTYGSWDLMSLNWSTAAIAINAWNRYIQGWLAEAQVRCVEPKELGTALEILITPLERDSEGVKGVMVPLSSKKILVLESRRSEGYDVLSETQAGLLVYTVDMTIETIEGGWNTQRRPGSTSPDFTDAALKVGDKITVDSIEIEVISRDGTGDRIRLSRK</sequence>
<dbReference type="PANTHER" id="PTHR41775">
    <property type="entry name" value="SECRETED PROTEIN-RELATED"/>
    <property type="match status" value="1"/>
</dbReference>
<reference evidence="1" key="1">
    <citation type="submission" date="2020-05" db="EMBL/GenBank/DDBJ databases">
        <authorList>
            <person name="Chiriac C."/>
            <person name="Salcher M."/>
            <person name="Ghai R."/>
            <person name="Kavagutti S V."/>
        </authorList>
    </citation>
    <scope>NUCLEOTIDE SEQUENCE</scope>
</reference>
<proteinExistence type="predicted"/>
<organism evidence="1">
    <name type="scientific">freshwater metagenome</name>
    <dbReference type="NCBI Taxonomy" id="449393"/>
    <lineage>
        <taxon>unclassified sequences</taxon>
        <taxon>metagenomes</taxon>
        <taxon>ecological metagenomes</taxon>
    </lineage>
</organism>
<gene>
    <name evidence="1" type="ORF">UFOPK1650_00417</name>
</gene>
<protein>
    <submittedName>
        <fullName evidence="1">Unannotated protein</fullName>
    </submittedName>
</protein>
<name>A0A6J6DLZ7_9ZZZZ</name>
<dbReference type="EMBL" id="CAEZTJ010000041">
    <property type="protein sequence ID" value="CAB4565171.1"/>
    <property type="molecule type" value="Genomic_DNA"/>
</dbReference>
<dbReference type="PANTHER" id="PTHR41775:SF1">
    <property type="entry name" value="PEPTIDASE M6-LIKE DOMAIN-CONTAINING PROTEIN"/>
    <property type="match status" value="1"/>
</dbReference>
<evidence type="ECO:0000313" key="1">
    <source>
        <dbReference type="EMBL" id="CAB4565171.1"/>
    </source>
</evidence>
<accession>A0A6J6DLZ7</accession>
<dbReference type="AlphaFoldDB" id="A0A6J6DLZ7"/>